<evidence type="ECO:0000313" key="7">
    <source>
        <dbReference type="EMBL" id="CAD8089235.1"/>
    </source>
</evidence>
<dbReference type="InterPro" id="IPR017383">
    <property type="entry name" value="ARPC1"/>
</dbReference>
<evidence type="ECO:0000256" key="6">
    <source>
        <dbReference type="PROSITE-ProRule" id="PRU00221"/>
    </source>
</evidence>
<keyword evidence="3 6" id="KW-0853">WD repeat</keyword>
<feature type="repeat" description="WD" evidence="6">
    <location>
        <begin position="200"/>
        <end position="241"/>
    </location>
</feature>
<evidence type="ECO:0000256" key="3">
    <source>
        <dbReference type="ARBA" id="ARBA00022574"/>
    </source>
</evidence>
<keyword evidence="8" id="KW-1185">Reference proteome</keyword>
<organism evidence="7 8">
    <name type="scientific">Paramecium sonneborni</name>
    <dbReference type="NCBI Taxonomy" id="65129"/>
    <lineage>
        <taxon>Eukaryota</taxon>
        <taxon>Sar</taxon>
        <taxon>Alveolata</taxon>
        <taxon>Ciliophora</taxon>
        <taxon>Intramacronucleata</taxon>
        <taxon>Oligohymenophorea</taxon>
        <taxon>Peniculida</taxon>
        <taxon>Parameciidae</taxon>
        <taxon>Paramecium</taxon>
    </lineage>
</organism>
<reference evidence="7" key="1">
    <citation type="submission" date="2021-01" db="EMBL/GenBank/DDBJ databases">
        <authorList>
            <consortium name="Genoscope - CEA"/>
            <person name="William W."/>
        </authorList>
    </citation>
    <scope>NUCLEOTIDE SEQUENCE</scope>
</reference>
<evidence type="ECO:0000256" key="2">
    <source>
        <dbReference type="ARBA" id="ARBA00022490"/>
    </source>
</evidence>
<dbReference type="GO" id="GO:0034314">
    <property type="term" value="P:Arp2/3 complex-mediated actin nucleation"/>
    <property type="evidence" value="ECO:0007669"/>
    <property type="project" value="InterPro"/>
</dbReference>
<keyword evidence="2" id="KW-0963">Cytoplasm</keyword>
<evidence type="ECO:0008006" key="9">
    <source>
        <dbReference type="Google" id="ProtNLM"/>
    </source>
</evidence>
<dbReference type="EMBL" id="CAJJDN010000054">
    <property type="protein sequence ID" value="CAD8089235.1"/>
    <property type="molecule type" value="Genomic_DNA"/>
</dbReference>
<dbReference type="PROSITE" id="PS50294">
    <property type="entry name" value="WD_REPEATS_REGION"/>
    <property type="match status" value="1"/>
</dbReference>
<dbReference type="GO" id="GO:0005885">
    <property type="term" value="C:Arp2/3 protein complex"/>
    <property type="evidence" value="ECO:0007669"/>
    <property type="project" value="InterPro"/>
</dbReference>
<dbReference type="OrthoDB" id="285585at2759"/>
<protein>
    <recommendedName>
        <fullName evidence="9">WD40-repeat-containing domain</fullName>
    </recommendedName>
</protein>
<keyword evidence="5" id="KW-0206">Cytoskeleton</keyword>
<dbReference type="GO" id="GO:0051015">
    <property type="term" value="F:actin filament binding"/>
    <property type="evidence" value="ECO:0007669"/>
    <property type="project" value="TreeGrafter"/>
</dbReference>
<dbReference type="PANTHER" id="PTHR10709">
    <property type="entry name" value="ACTIN-RELATED PROTEIN 2/3 COMPLEX SUBUNIT 1"/>
    <property type="match status" value="1"/>
</dbReference>
<dbReference type="SMART" id="SM00320">
    <property type="entry name" value="WD40"/>
    <property type="match status" value="3"/>
</dbReference>
<dbReference type="Pfam" id="PF00400">
    <property type="entry name" value="WD40"/>
    <property type="match status" value="1"/>
</dbReference>
<dbReference type="GO" id="GO:0005737">
    <property type="term" value="C:cytoplasm"/>
    <property type="evidence" value="ECO:0007669"/>
    <property type="project" value="UniProtKB-SubCell"/>
</dbReference>
<dbReference type="PROSITE" id="PS50082">
    <property type="entry name" value="WD_REPEATS_2"/>
    <property type="match status" value="1"/>
</dbReference>
<evidence type="ECO:0000313" key="8">
    <source>
        <dbReference type="Proteomes" id="UP000692954"/>
    </source>
</evidence>
<name>A0A8S1NJS4_9CILI</name>
<evidence type="ECO:0000256" key="4">
    <source>
        <dbReference type="ARBA" id="ARBA00022737"/>
    </source>
</evidence>
<keyword evidence="4" id="KW-0677">Repeat</keyword>
<comment type="subcellular location">
    <subcellularLocation>
        <location evidence="1">Cytoplasm</location>
    </subcellularLocation>
</comment>
<dbReference type="AlphaFoldDB" id="A0A8S1NJS4"/>
<gene>
    <name evidence="7" type="ORF">PSON_ATCC_30995.1.T0540012</name>
</gene>
<comment type="caution">
    <text evidence="7">The sequence shown here is derived from an EMBL/GenBank/DDBJ whole genome shotgun (WGS) entry which is preliminary data.</text>
</comment>
<accession>A0A8S1NJS4</accession>
<sequence length="324" mass="38236">MQQDPINKKVYYKEVCSLKHQNSRILEAKYLYDNQQIISIGKNDHFIKYEQQNKEWGFGGIILENQQLQCCTFSQEENSFIYAHQKGQIDQLIYNKEQERWVSKTIRESEGNQILEIQLNSTSKKMVQCLYDFAVVLEKQNQEWREICSLNENFTEDECIFSTSVSFNRDSSEIAIGFTDGHISIWKQINNEEWLISEKLELHTGQITKVRFNSQKDILVSSDDKGKIVIWERNEQTRKYEIQCQYEGDNKIEIIYWNMDSNIVIIGSGSQVRILKRQKDKKWMFMQTIEVKQIVSCIDISKDNKQLLIGQNDGLISIYEYIGQ</sequence>
<evidence type="ECO:0000256" key="5">
    <source>
        <dbReference type="ARBA" id="ARBA00023212"/>
    </source>
</evidence>
<evidence type="ECO:0000256" key="1">
    <source>
        <dbReference type="ARBA" id="ARBA00004496"/>
    </source>
</evidence>
<proteinExistence type="predicted"/>
<dbReference type="Proteomes" id="UP000692954">
    <property type="component" value="Unassembled WGS sequence"/>
</dbReference>
<dbReference type="PANTHER" id="PTHR10709:SF2">
    <property type="entry name" value="ACTIN-RELATED PROTEIN 2_3 COMPLEX SUBUNIT"/>
    <property type="match status" value="1"/>
</dbReference>
<dbReference type="InterPro" id="IPR001680">
    <property type="entry name" value="WD40_rpt"/>
</dbReference>